<evidence type="ECO:0008006" key="6">
    <source>
        <dbReference type="Google" id="ProtNLM"/>
    </source>
</evidence>
<dbReference type="Proteomes" id="UP000250557">
    <property type="component" value="Chromosome"/>
</dbReference>
<keyword evidence="5" id="KW-1185">Reference proteome</keyword>
<gene>
    <name evidence="2" type="ORF">DIU31_029330</name>
    <name evidence="3" type="ORF">J3L21_31675</name>
</gene>
<protein>
    <recommendedName>
        <fullName evidence="6">DUF481 domain-containing protein</fullName>
    </recommendedName>
</protein>
<evidence type="ECO:0000313" key="5">
    <source>
        <dbReference type="Proteomes" id="UP000663940"/>
    </source>
</evidence>
<evidence type="ECO:0000313" key="2">
    <source>
        <dbReference type="EMBL" id="QEM07406.1"/>
    </source>
</evidence>
<dbReference type="AlphaFoldDB" id="A0AAE6JKL9"/>
<proteinExistence type="predicted"/>
<sequence>MAVKPVKQFTILMKYLCLLFFMAASGTVFGADTDLRLFAGKHPLVADSDTIIRKRSISAGVSYGSDVLFFGRTGPVKYPFVTADLIYNTKSGIFLYGSAFKVLGYAPVDEVDLGGGYFYKFSKAFSGSASYTRFFFARDAAQVIKSASSNDINFKNSYDWHYLKTSAVLDYLFGKSNDIFLTISNSKYWESSWSIFDDQDFLSFNPSFNFILGTQNFVQRYSLDHHFRDEAANISIQYDPRYASRNRRFNMLNYSFKIPVAYNRPHYTFEFSYKYSIPVNVEGVLLNRRESFYNLTFYYVFY</sequence>
<reference evidence="2 4" key="1">
    <citation type="submission" date="2019-08" db="EMBL/GenBank/DDBJ databases">
        <title>Comparative genome analysis confer to the adaptation heavy metal polluted environment.</title>
        <authorList>
            <person name="Li Y."/>
        </authorList>
    </citation>
    <scope>NUCLEOTIDE SEQUENCE [LARGE SCALE GENOMIC DNA]</scope>
    <source>
        <strain evidence="2 4">P2</strain>
    </source>
</reference>
<dbReference type="EMBL" id="CP043451">
    <property type="protein sequence ID" value="QEM07406.1"/>
    <property type="molecule type" value="Genomic_DNA"/>
</dbReference>
<feature type="signal peptide" evidence="1">
    <location>
        <begin position="1"/>
        <end position="30"/>
    </location>
</feature>
<organism evidence="2 4">
    <name type="scientific">Mucilaginibacter rubeus</name>
    <dbReference type="NCBI Taxonomy" id="2027860"/>
    <lineage>
        <taxon>Bacteria</taxon>
        <taxon>Pseudomonadati</taxon>
        <taxon>Bacteroidota</taxon>
        <taxon>Sphingobacteriia</taxon>
        <taxon>Sphingobacteriales</taxon>
        <taxon>Sphingobacteriaceae</taxon>
        <taxon>Mucilaginibacter</taxon>
    </lineage>
</organism>
<keyword evidence="1" id="KW-0732">Signal</keyword>
<evidence type="ECO:0000256" key="1">
    <source>
        <dbReference type="SAM" id="SignalP"/>
    </source>
</evidence>
<evidence type="ECO:0000313" key="3">
    <source>
        <dbReference type="EMBL" id="QTE50037.1"/>
    </source>
</evidence>
<name>A0AAE6JKL9_9SPHI</name>
<dbReference type="EMBL" id="CP071880">
    <property type="protein sequence ID" value="QTE50037.1"/>
    <property type="molecule type" value="Genomic_DNA"/>
</dbReference>
<feature type="chain" id="PRO_5041982366" description="DUF481 domain-containing protein" evidence="1">
    <location>
        <begin position="31"/>
        <end position="302"/>
    </location>
</feature>
<evidence type="ECO:0000313" key="4">
    <source>
        <dbReference type="Proteomes" id="UP000250557"/>
    </source>
</evidence>
<reference evidence="3 5" key="2">
    <citation type="submission" date="2021-03" db="EMBL/GenBank/DDBJ databases">
        <title>Mucilaginibacter strains isolated from gold and copper mining confer multi heavy-metal resistance.</title>
        <authorList>
            <person name="Li Y."/>
        </authorList>
    </citation>
    <scope>NUCLEOTIDE SEQUENCE [LARGE SCALE GENOMIC DNA]</scope>
    <source>
        <strain evidence="3 5">P2-4</strain>
    </source>
</reference>
<accession>A0AAE6JKL9</accession>
<dbReference type="Proteomes" id="UP000663940">
    <property type="component" value="Chromosome"/>
</dbReference>
<dbReference type="RefSeq" id="WP_143020747.1">
    <property type="nucleotide sequence ID" value="NZ_CP043451.1"/>
</dbReference>